<comment type="caution">
    <text evidence="3">The sequence shown here is derived from an EMBL/GenBank/DDBJ whole genome shotgun (WGS) entry which is preliminary data.</text>
</comment>
<feature type="region of interest" description="Disordered" evidence="1">
    <location>
        <begin position="41"/>
        <end position="61"/>
    </location>
</feature>
<gene>
    <name evidence="3" type="ORF">LQ567_21635</name>
</gene>
<keyword evidence="2" id="KW-0472">Membrane</keyword>
<sequence>MKRFNIFNSNNPLFHYRWFILVILACVAAMAWYDYQGTRMFGGSNNNSNSYGSSRTGIYHK</sequence>
<keyword evidence="2" id="KW-0812">Transmembrane</keyword>
<name>A0ABS8PWE5_9BACT</name>
<evidence type="ECO:0000313" key="3">
    <source>
        <dbReference type="EMBL" id="MCD2425401.1"/>
    </source>
</evidence>
<dbReference type="Proteomes" id="UP001199816">
    <property type="component" value="Unassembled WGS sequence"/>
</dbReference>
<keyword evidence="4" id="KW-1185">Reference proteome</keyword>
<dbReference type="EMBL" id="JAJNEC010000007">
    <property type="protein sequence ID" value="MCD2425401.1"/>
    <property type="molecule type" value="Genomic_DNA"/>
</dbReference>
<evidence type="ECO:0000256" key="2">
    <source>
        <dbReference type="SAM" id="Phobius"/>
    </source>
</evidence>
<protein>
    <submittedName>
        <fullName evidence="3">Uncharacterized protein</fullName>
    </submittedName>
</protein>
<feature type="transmembrane region" description="Helical" evidence="2">
    <location>
        <begin position="15"/>
        <end position="33"/>
    </location>
</feature>
<keyword evidence="2" id="KW-1133">Transmembrane helix</keyword>
<feature type="compositionally biased region" description="Low complexity" evidence="1">
    <location>
        <begin position="42"/>
        <end position="54"/>
    </location>
</feature>
<evidence type="ECO:0000256" key="1">
    <source>
        <dbReference type="SAM" id="MobiDB-lite"/>
    </source>
</evidence>
<evidence type="ECO:0000313" key="4">
    <source>
        <dbReference type="Proteomes" id="UP001199816"/>
    </source>
</evidence>
<organism evidence="3 4">
    <name type="scientific">Niabella pedocola</name>
    <dbReference type="NCBI Taxonomy" id="1752077"/>
    <lineage>
        <taxon>Bacteria</taxon>
        <taxon>Pseudomonadati</taxon>
        <taxon>Bacteroidota</taxon>
        <taxon>Chitinophagia</taxon>
        <taxon>Chitinophagales</taxon>
        <taxon>Chitinophagaceae</taxon>
        <taxon>Niabella</taxon>
    </lineage>
</organism>
<dbReference type="RefSeq" id="WP_231007886.1">
    <property type="nucleotide sequence ID" value="NZ_JAJNEC010000007.1"/>
</dbReference>
<reference evidence="3 4" key="1">
    <citation type="submission" date="2021-11" db="EMBL/GenBank/DDBJ databases">
        <title>Genomic of Niabella pedocola.</title>
        <authorList>
            <person name="Wu T."/>
        </authorList>
    </citation>
    <scope>NUCLEOTIDE SEQUENCE [LARGE SCALE GENOMIC DNA]</scope>
    <source>
        <strain evidence="3 4">JCM 31011</strain>
    </source>
</reference>
<proteinExistence type="predicted"/>
<accession>A0ABS8PWE5</accession>